<dbReference type="GO" id="GO:0016846">
    <property type="term" value="F:carbon-sulfur lyase activity"/>
    <property type="evidence" value="ECO:0007669"/>
    <property type="project" value="InterPro"/>
</dbReference>
<dbReference type="Gene3D" id="3.90.1590.10">
    <property type="entry name" value="glutathione-dependent formaldehyde- activating enzyme (gfa)"/>
    <property type="match status" value="1"/>
</dbReference>
<evidence type="ECO:0000256" key="2">
    <source>
        <dbReference type="ARBA" id="ARBA00022723"/>
    </source>
</evidence>
<sequence length="135" mass="14801">MKFKGCEVMATYISSDCCKRAGGSGSISHADLSINMLILLQAFSLNYFIDEDTMTVEDTKSTLKIYEDKKSSSGNVVKRHFCMSCGSPVFTTTPKALGKAFLKASLFDQVSPPSTEVFANKQHKWVDLGPTEKNA</sequence>
<dbReference type="InterPro" id="IPR006913">
    <property type="entry name" value="CENP-V/GFA"/>
</dbReference>
<dbReference type="InterPro" id="IPR011057">
    <property type="entry name" value="Mss4-like_sf"/>
</dbReference>
<dbReference type="Pfam" id="PF04828">
    <property type="entry name" value="GFA"/>
    <property type="match status" value="1"/>
</dbReference>
<organism evidence="6 7">
    <name type="scientific">Penicillium salamii</name>
    <dbReference type="NCBI Taxonomy" id="1612424"/>
    <lineage>
        <taxon>Eukaryota</taxon>
        <taxon>Fungi</taxon>
        <taxon>Dikarya</taxon>
        <taxon>Ascomycota</taxon>
        <taxon>Pezizomycotina</taxon>
        <taxon>Eurotiomycetes</taxon>
        <taxon>Eurotiomycetidae</taxon>
        <taxon>Eurotiales</taxon>
        <taxon>Aspergillaceae</taxon>
        <taxon>Penicillium</taxon>
    </lineage>
</organism>
<keyword evidence="4" id="KW-0456">Lyase</keyword>
<protein>
    <recommendedName>
        <fullName evidence="5">CENP-V/GFA domain-containing protein</fullName>
    </recommendedName>
</protein>
<dbReference type="PANTHER" id="PTHR33337:SF40">
    <property type="entry name" value="CENP-V_GFA DOMAIN-CONTAINING PROTEIN-RELATED"/>
    <property type="match status" value="1"/>
</dbReference>
<dbReference type="SUPFAM" id="SSF51316">
    <property type="entry name" value="Mss4-like"/>
    <property type="match status" value="1"/>
</dbReference>
<gene>
    <name evidence="6" type="ORF">PSALAMII_LOCUS2476</name>
</gene>
<keyword evidence="2" id="KW-0479">Metal-binding</keyword>
<name>A0A9W4IPW9_9EURO</name>
<dbReference type="PANTHER" id="PTHR33337">
    <property type="entry name" value="GFA DOMAIN-CONTAINING PROTEIN"/>
    <property type="match status" value="1"/>
</dbReference>
<comment type="caution">
    <text evidence="6">The sequence shown here is derived from an EMBL/GenBank/DDBJ whole genome shotgun (WGS) entry which is preliminary data.</text>
</comment>
<keyword evidence="3" id="KW-0862">Zinc</keyword>
<feature type="domain" description="CENP-V/GFA" evidence="5">
    <location>
        <begin position="42"/>
        <end position="119"/>
    </location>
</feature>
<evidence type="ECO:0000313" key="6">
    <source>
        <dbReference type="EMBL" id="CAG8323948.1"/>
    </source>
</evidence>
<comment type="similarity">
    <text evidence="1">Belongs to the Gfa family.</text>
</comment>
<reference evidence="6" key="1">
    <citation type="submission" date="2021-07" db="EMBL/GenBank/DDBJ databases">
        <authorList>
            <person name="Branca A.L. A."/>
        </authorList>
    </citation>
    <scope>NUCLEOTIDE SEQUENCE</scope>
</reference>
<evidence type="ECO:0000256" key="3">
    <source>
        <dbReference type="ARBA" id="ARBA00022833"/>
    </source>
</evidence>
<dbReference type="Proteomes" id="UP001152646">
    <property type="component" value="Unassembled WGS sequence"/>
</dbReference>
<dbReference type="GO" id="GO:0046872">
    <property type="term" value="F:metal ion binding"/>
    <property type="evidence" value="ECO:0007669"/>
    <property type="project" value="UniProtKB-KW"/>
</dbReference>
<evidence type="ECO:0000313" key="7">
    <source>
        <dbReference type="Proteomes" id="UP001152646"/>
    </source>
</evidence>
<dbReference type="OrthoDB" id="9985472at2759"/>
<accession>A0A9W4IPW9</accession>
<proteinExistence type="inferred from homology"/>
<dbReference type="EMBL" id="CAJVPA010000099">
    <property type="protein sequence ID" value="CAG8323948.1"/>
    <property type="molecule type" value="Genomic_DNA"/>
</dbReference>
<evidence type="ECO:0000256" key="1">
    <source>
        <dbReference type="ARBA" id="ARBA00005495"/>
    </source>
</evidence>
<dbReference type="AlphaFoldDB" id="A0A9W4IPW9"/>
<evidence type="ECO:0000256" key="4">
    <source>
        <dbReference type="ARBA" id="ARBA00023239"/>
    </source>
</evidence>
<evidence type="ECO:0000259" key="5">
    <source>
        <dbReference type="Pfam" id="PF04828"/>
    </source>
</evidence>